<protein>
    <submittedName>
        <fullName evidence="1">Uncharacterized protein</fullName>
    </submittedName>
</protein>
<dbReference type="EMBL" id="JACGDG010000008">
    <property type="protein sequence ID" value="MBA6116311.1"/>
    <property type="molecule type" value="Genomic_DNA"/>
</dbReference>
<gene>
    <name evidence="1" type="ORF">H4C47_11250</name>
</gene>
<dbReference type="AlphaFoldDB" id="A0A7W2L0S8"/>
<dbReference type="Proteomes" id="UP000553948">
    <property type="component" value="Unassembled WGS sequence"/>
</dbReference>
<reference evidence="1 2" key="1">
    <citation type="submission" date="2020-07" db="EMBL/GenBank/DDBJ databases">
        <title>Diversity of carbapenemase encoding genes among Pseudomonas putida group clinical isolates in a tertiary Brazilian hospital.</title>
        <authorList>
            <person name="Alberto-Lei F."/>
            <person name="Nodari C.S."/>
            <person name="Streling A.P."/>
            <person name="Paulino J.T."/>
            <person name="Bessa-Neto F.O."/>
            <person name="Cayo R."/>
            <person name="Gales A.C."/>
        </authorList>
    </citation>
    <scope>NUCLEOTIDE SEQUENCE [LARGE SCALE GENOMIC DNA]</scope>
    <source>
        <strain evidence="1 2">12464</strain>
    </source>
</reference>
<accession>A0A7W2L0S8</accession>
<sequence length="100" mass="11811">MAYLALYKLELLDEFENRRDDWTFADFERRLTEKKTPANYQDANAIIIAAHKEGNWPKAVKRYLLTNQHVHKHVSSEFNEVFTEVVAMLSEKEKQIWGLA</sequence>
<comment type="caution">
    <text evidence="1">The sequence shown here is derived from an EMBL/GenBank/DDBJ whole genome shotgun (WGS) entry which is preliminary data.</text>
</comment>
<dbReference type="RefSeq" id="WP_054901524.1">
    <property type="nucleotide sequence ID" value="NZ_CP060529.1"/>
</dbReference>
<proteinExistence type="predicted"/>
<evidence type="ECO:0000313" key="1">
    <source>
        <dbReference type="EMBL" id="MBA6116311.1"/>
    </source>
</evidence>
<organism evidence="1 2">
    <name type="scientific">Pseudomonas putida</name>
    <name type="common">Arthrobacter siderocapsulatus</name>
    <dbReference type="NCBI Taxonomy" id="303"/>
    <lineage>
        <taxon>Bacteria</taxon>
        <taxon>Pseudomonadati</taxon>
        <taxon>Pseudomonadota</taxon>
        <taxon>Gammaproteobacteria</taxon>
        <taxon>Pseudomonadales</taxon>
        <taxon>Pseudomonadaceae</taxon>
        <taxon>Pseudomonas</taxon>
    </lineage>
</organism>
<name>A0A7W2L0S8_PSEPU</name>
<evidence type="ECO:0000313" key="2">
    <source>
        <dbReference type="Proteomes" id="UP000553948"/>
    </source>
</evidence>